<protein>
    <submittedName>
        <fullName evidence="1">Uncharacterized protein</fullName>
    </submittedName>
</protein>
<dbReference type="EMBL" id="JAYKXN010000001">
    <property type="protein sequence ID" value="KAK7317735.1"/>
    <property type="molecule type" value="Genomic_DNA"/>
</dbReference>
<keyword evidence="2" id="KW-1185">Reference proteome</keyword>
<gene>
    <name evidence="1" type="ORF">RJT34_02206</name>
</gene>
<sequence length="124" mass="13647">MFTTIRHYPKLLSSLNLCCHSDSALLWCLLVSPPLSLCPFLPQPLMLVPVKLFPDLCKDMLLLLPLSEVGTQNALFLLLLPLTSNHLLSFVDSILSLGHENSNDMAFSPLSSEKLIIASTTSLL</sequence>
<name>A0AAN9PYW2_CLITE</name>
<dbReference type="Proteomes" id="UP001359559">
    <property type="component" value="Unassembled WGS sequence"/>
</dbReference>
<evidence type="ECO:0000313" key="1">
    <source>
        <dbReference type="EMBL" id="KAK7317735.1"/>
    </source>
</evidence>
<reference evidence="1 2" key="1">
    <citation type="submission" date="2024-01" db="EMBL/GenBank/DDBJ databases">
        <title>The genomes of 5 underutilized Papilionoideae crops provide insights into root nodulation and disease resistance.</title>
        <authorList>
            <person name="Yuan L."/>
        </authorList>
    </citation>
    <scope>NUCLEOTIDE SEQUENCE [LARGE SCALE GENOMIC DNA]</scope>
    <source>
        <strain evidence="1">LY-2023</strain>
        <tissue evidence="1">Leaf</tissue>
    </source>
</reference>
<dbReference type="AlphaFoldDB" id="A0AAN9PYW2"/>
<evidence type="ECO:0000313" key="2">
    <source>
        <dbReference type="Proteomes" id="UP001359559"/>
    </source>
</evidence>
<proteinExistence type="predicted"/>
<organism evidence="1 2">
    <name type="scientific">Clitoria ternatea</name>
    <name type="common">Butterfly pea</name>
    <dbReference type="NCBI Taxonomy" id="43366"/>
    <lineage>
        <taxon>Eukaryota</taxon>
        <taxon>Viridiplantae</taxon>
        <taxon>Streptophyta</taxon>
        <taxon>Embryophyta</taxon>
        <taxon>Tracheophyta</taxon>
        <taxon>Spermatophyta</taxon>
        <taxon>Magnoliopsida</taxon>
        <taxon>eudicotyledons</taxon>
        <taxon>Gunneridae</taxon>
        <taxon>Pentapetalae</taxon>
        <taxon>rosids</taxon>
        <taxon>fabids</taxon>
        <taxon>Fabales</taxon>
        <taxon>Fabaceae</taxon>
        <taxon>Papilionoideae</taxon>
        <taxon>50 kb inversion clade</taxon>
        <taxon>NPAAA clade</taxon>
        <taxon>indigoferoid/millettioid clade</taxon>
        <taxon>Phaseoleae</taxon>
        <taxon>Clitoria</taxon>
    </lineage>
</organism>
<accession>A0AAN9PYW2</accession>
<comment type="caution">
    <text evidence="1">The sequence shown here is derived from an EMBL/GenBank/DDBJ whole genome shotgun (WGS) entry which is preliminary data.</text>
</comment>